<comment type="similarity">
    <text evidence="1 5">Belongs to the glutathione peroxidase family.</text>
</comment>
<feature type="active site" evidence="4">
    <location>
        <position position="71"/>
    </location>
</feature>
<dbReference type="PANTHER" id="PTHR11592">
    <property type="entry name" value="GLUTATHIONE PEROXIDASE"/>
    <property type="match status" value="1"/>
</dbReference>
<dbReference type="InterPro" id="IPR029760">
    <property type="entry name" value="GPX_CS"/>
</dbReference>
<dbReference type="PIRSF" id="PIRSF000303">
    <property type="entry name" value="Glutathion_perox"/>
    <property type="match status" value="1"/>
</dbReference>
<dbReference type="GO" id="GO:0034599">
    <property type="term" value="P:cellular response to oxidative stress"/>
    <property type="evidence" value="ECO:0007669"/>
    <property type="project" value="TreeGrafter"/>
</dbReference>
<reference evidence="7" key="1">
    <citation type="submission" date="2016-11" db="EMBL/GenBank/DDBJ databases">
        <title>Comparative genomic and phenotypic analysis of Granulibacter bethesdensis clinical isolates from patients with chronic granulomatous disease.</title>
        <authorList>
            <person name="Zarember K.A."/>
            <person name="Porcella S.F."/>
            <person name="Chu J."/>
            <person name="Ding L."/>
            <person name="Dahlstrom E."/>
            <person name="Barbian K."/>
            <person name="Martens C."/>
            <person name="Sykora L."/>
            <person name="Kramer S."/>
            <person name="Pettinato A.M."/>
            <person name="Hong H."/>
            <person name="Wald G."/>
            <person name="Berg L.J."/>
            <person name="Rogge L.S."/>
            <person name="Greenberg D.E."/>
            <person name="Falcone E.L."/>
            <person name="Neves J.F."/>
            <person name="Simoes M.J."/>
            <person name="Casal M."/>
            <person name="Rodriguez-Lopez F.C."/>
            <person name="Zelazny A."/>
            <person name="Gallin J.I."/>
            <person name="Holland S.M."/>
        </authorList>
    </citation>
    <scope>NUCLEOTIDE SEQUENCE [LARGE SCALE GENOMIC DNA]</scope>
    <source>
        <strain evidence="7">NIH9.1</strain>
    </source>
</reference>
<dbReference type="CDD" id="cd00340">
    <property type="entry name" value="GSH_Peroxidase"/>
    <property type="match status" value="1"/>
</dbReference>
<name>A0AAC9K9X4_9PROT</name>
<dbReference type="SUPFAM" id="SSF52833">
    <property type="entry name" value="Thioredoxin-like"/>
    <property type="match status" value="1"/>
</dbReference>
<dbReference type="InterPro" id="IPR000889">
    <property type="entry name" value="Glutathione_peroxidase"/>
</dbReference>
<dbReference type="FunFam" id="3.40.30.10:FF:000010">
    <property type="entry name" value="Glutathione peroxidase"/>
    <property type="match status" value="1"/>
</dbReference>
<dbReference type="PROSITE" id="PS00763">
    <property type="entry name" value="GLUTATHIONE_PEROXID_2"/>
    <property type="match status" value="1"/>
</dbReference>
<dbReference type="Proteomes" id="UP000182373">
    <property type="component" value="Chromosome"/>
</dbReference>
<dbReference type="PROSITE" id="PS51355">
    <property type="entry name" value="GLUTATHIONE_PEROXID_3"/>
    <property type="match status" value="1"/>
</dbReference>
<dbReference type="Gene3D" id="3.40.30.10">
    <property type="entry name" value="Glutaredoxin"/>
    <property type="match status" value="1"/>
</dbReference>
<dbReference type="EMBL" id="CP018191">
    <property type="protein sequence ID" value="APH54329.1"/>
    <property type="molecule type" value="Genomic_DNA"/>
</dbReference>
<evidence type="ECO:0000256" key="1">
    <source>
        <dbReference type="ARBA" id="ARBA00006926"/>
    </source>
</evidence>
<protein>
    <recommendedName>
        <fullName evidence="5">Glutathione peroxidase</fullName>
    </recommendedName>
</protein>
<evidence type="ECO:0000256" key="3">
    <source>
        <dbReference type="ARBA" id="ARBA00023002"/>
    </source>
</evidence>
<dbReference type="PRINTS" id="PR01011">
    <property type="entry name" value="GLUTPROXDASE"/>
</dbReference>
<keyword evidence="3 5" id="KW-0560">Oxidoreductase</keyword>
<proteinExistence type="inferred from homology"/>
<dbReference type="Pfam" id="PF00255">
    <property type="entry name" value="GSHPx"/>
    <property type="match status" value="1"/>
</dbReference>
<dbReference type="PANTHER" id="PTHR11592:SF78">
    <property type="entry name" value="GLUTATHIONE PEROXIDASE"/>
    <property type="match status" value="1"/>
</dbReference>
<organism evidence="6 7">
    <name type="scientific">Granulibacter bethesdensis</name>
    <dbReference type="NCBI Taxonomy" id="364410"/>
    <lineage>
        <taxon>Bacteria</taxon>
        <taxon>Pseudomonadati</taxon>
        <taxon>Pseudomonadota</taxon>
        <taxon>Alphaproteobacteria</taxon>
        <taxon>Acetobacterales</taxon>
        <taxon>Acetobacteraceae</taxon>
        <taxon>Granulibacter</taxon>
    </lineage>
</organism>
<evidence type="ECO:0000256" key="2">
    <source>
        <dbReference type="ARBA" id="ARBA00022559"/>
    </source>
</evidence>
<accession>A0AAC9K9X4</accession>
<dbReference type="GO" id="GO:0004601">
    <property type="term" value="F:peroxidase activity"/>
    <property type="evidence" value="ECO:0007669"/>
    <property type="project" value="UniProtKB-KW"/>
</dbReference>
<sequence length="194" mass="21422">MTPDCGLSGAIQPSGRLWPDGESGFIPSWIRVETAMTSLYDFQATMLDGQVVPLSRWHGQVALVVNTASRCGFTPQYQGLEALYQRFAASGFVVLGFPCNQFGAQEPGNSEEIRTFCGTQYGVSFPMFARVEVNGTNAHPLFDYLTRQRRGLLGTRRIKWNFTKFLIGRDGVAVARYAPSCKPEKLEKAVSGLL</sequence>
<evidence type="ECO:0000313" key="6">
    <source>
        <dbReference type="EMBL" id="APH54329.1"/>
    </source>
</evidence>
<dbReference type="AlphaFoldDB" id="A0AAC9K9X4"/>
<evidence type="ECO:0000256" key="4">
    <source>
        <dbReference type="PIRSR" id="PIRSR000303-1"/>
    </source>
</evidence>
<evidence type="ECO:0000256" key="5">
    <source>
        <dbReference type="RuleBase" id="RU000499"/>
    </source>
</evidence>
<gene>
    <name evidence="6" type="ORF">GbCGDNIH9_1033</name>
</gene>
<keyword evidence="2 5" id="KW-0575">Peroxidase</keyword>
<evidence type="ECO:0000313" key="7">
    <source>
        <dbReference type="Proteomes" id="UP000182373"/>
    </source>
</evidence>
<dbReference type="InterPro" id="IPR036249">
    <property type="entry name" value="Thioredoxin-like_sf"/>
</dbReference>